<gene>
    <name evidence="1" type="ORF">Ciccas_001049</name>
</gene>
<reference evidence="1 2" key="1">
    <citation type="submission" date="2024-11" db="EMBL/GenBank/DDBJ databases">
        <title>Adaptive evolution of stress response genes in parasites aligns with host niche diversity.</title>
        <authorList>
            <person name="Hahn C."/>
            <person name="Resl P."/>
        </authorList>
    </citation>
    <scope>NUCLEOTIDE SEQUENCE [LARGE SCALE GENOMIC DNA]</scope>
    <source>
        <strain evidence="1">EGGRZ-B1_66</strain>
        <tissue evidence="1">Body</tissue>
    </source>
</reference>
<protein>
    <submittedName>
        <fullName evidence="1">Uncharacterized protein</fullName>
    </submittedName>
</protein>
<dbReference type="EMBL" id="JBJKFK010000064">
    <property type="protein sequence ID" value="KAL3320277.1"/>
    <property type="molecule type" value="Genomic_DNA"/>
</dbReference>
<dbReference type="Proteomes" id="UP001626550">
    <property type="component" value="Unassembled WGS sequence"/>
</dbReference>
<organism evidence="1 2">
    <name type="scientific">Cichlidogyrus casuarinus</name>
    <dbReference type="NCBI Taxonomy" id="1844966"/>
    <lineage>
        <taxon>Eukaryota</taxon>
        <taxon>Metazoa</taxon>
        <taxon>Spiralia</taxon>
        <taxon>Lophotrochozoa</taxon>
        <taxon>Platyhelminthes</taxon>
        <taxon>Monogenea</taxon>
        <taxon>Monopisthocotylea</taxon>
        <taxon>Dactylogyridea</taxon>
        <taxon>Ancyrocephalidae</taxon>
        <taxon>Cichlidogyrus</taxon>
    </lineage>
</organism>
<name>A0ABD2QLN0_9PLAT</name>
<evidence type="ECO:0000313" key="1">
    <source>
        <dbReference type="EMBL" id="KAL3320277.1"/>
    </source>
</evidence>
<sequence length="121" mass="13649">MNPLLLANLCELPLRPEHFDLSKDEKDEFDTVKASYSNINHEAGNSLLSNQNPSLNPSRINFKKCRQDYEFKLRPVSAKDLAIFNDTINFAKTGIAKISAKNMKLYTQMGTMNVASKLLPT</sequence>
<proteinExistence type="predicted"/>
<comment type="caution">
    <text evidence="1">The sequence shown here is derived from an EMBL/GenBank/DDBJ whole genome shotgun (WGS) entry which is preliminary data.</text>
</comment>
<keyword evidence="2" id="KW-1185">Reference proteome</keyword>
<accession>A0ABD2QLN0</accession>
<evidence type="ECO:0000313" key="2">
    <source>
        <dbReference type="Proteomes" id="UP001626550"/>
    </source>
</evidence>
<dbReference type="AlphaFoldDB" id="A0ABD2QLN0"/>